<dbReference type="InterPro" id="IPR009057">
    <property type="entry name" value="Homeodomain-like_sf"/>
</dbReference>
<dbReference type="InterPro" id="IPR023772">
    <property type="entry name" value="DNA-bd_HTH_TetR-type_CS"/>
</dbReference>
<dbReference type="Proteomes" id="UP001500908">
    <property type="component" value="Unassembled WGS sequence"/>
</dbReference>
<accession>A0ABP7FKH5</accession>
<keyword evidence="1" id="KW-0805">Transcription regulation</keyword>
<reference evidence="8" key="1">
    <citation type="journal article" date="2019" name="Int. J. Syst. Evol. Microbiol.">
        <title>The Global Catalogue of Microorganisms (GCM) 10K type strain sequencing project: providing services to taxonomists for standard genome sequencing and annotation.</title>
        <authorList>
            <consortium name="The Broad Institute Genomics Platform"/>
            <consortium name="The Broad Institute Genome Sequencing Center for Infectious Disease"/>
            <person name="Wu L."/>
            <person name="Ma J."/>
        </authorList>
    </citation>
    <scope>NUCLEOTIDE SEQUENCE [LARGE SCALE GENOMIC DNA]</scope>
    <source>
        <strain evidence="8">JCM 17137</strain>
    </source>
</reference>
<dbReference type="Gene3D" id="1.10.357.10">
    <property type="entry name" value="Tetracycline Repressor, domain 2"/>
    <property type="match status" value="1"/>
</dbReference>
<evidence type="ECO:0000256" key="1">
    <source>
        <dbReference type="ARBA" id="ARBA00023015"/>
    </source>
</evidence>
<dbReference type="Gene3D" id="1.10.10.60">
    <property type="entry name" value="Homeodomain-like"/>
    <property type="match status" value="1"/>
</dbReference>
<evidence type="ECO:0000256" key="5">
    <source>
        <dbReference type="SAM" id="MobiDB-lite"/>
    </source>
</evidence>
<dbReference type="RefSeq" id="WP_344970238.1">
    <property type="nucleotide sequence ID" value="NZ_BAABDD010000007.1"/>
</dbReference>
<dbReference type="SUPFAM" id="SSF46689">
    <property type="entry name" value="Homeodomain-like"/>
    <property type="match status" value="1"/>
</dbReference>
<dbReference type="PANTHER" id="PTHR30055">
    <property type="entry name" value="HTH-TYPE TRANSCRIPTIONAL REGULATOR RUTR"/>
    <property type="match status" value="1"/>
</dbReference>
<evidence type="ECO:0000256" key="4">
    <source>
        <dbReference type="PROSITE-ProRule" id="PRU00335"/>
    </source>
</evidence>
<keyword evidence="2 4" id="KW-0238">DNA-binding</keyword>
<dbReference type="EMBL" id="BAABDD010000007">
    <property type="protein sequence ID" value="GAA3741002.1"/>
    <property type="molecule type" value="Genomic_DNA"/>
</dbReference>
<proteinExistence type="predicted"/>
<dbReference type="PANTHER" id="PTHR30055:SF238">
    <property type="entry name" value="MYCOFACTOCIN BIOSYNTHESIS TRANSCRIPTIONAL REGULATOR MFTR-RELATED"/>
    <property type="match status" value="1"/>
</dbReference>
<dbReference type="InterPro" id="IPR001647">
    <property type="entry name" value="HTH_TetR"/>
</dbReference>
<keyword evidence="3" id="KW-0804">Transcription</keyword>
<dbReference type="Pfam" id="PF17754">
    <property type="entry name" value="TetR_C_14"/>
    <property type="match status" value="1"/>
</dbReference>
<gene>
    <name evidence="7" type="ORF">GCM10022402_20980</name>
</gene>
<evidence type="ECO:0000259" key="6">
    <source>
        <dbReference type="PROSITE" id="PS50977"/>
    </source>
</evidence>
<dbReference type="PRINTS" id="PR00455">
    <property type="entry name" value="HTHTETR"/>
</dbReference>
<evidence type="ECO:0000313" key="8">
    <source>
        <dbReference type="Proteomes" id="UP001500908"/>
    </source>
</evidence>
<feature type="region of interest" description="Disordered" evidence="5">
    <location>
        <begin position="1"/>
        <end position="23"/>
    </location>
</feature>
<organism evidence="7 8">
    <name type="scientific">Salinactinospora qingdaonensis</name>
    <dbReference type="NCBI Taxonomy" id="702744"/>
    <lineage>
        <taxon>Bacteria</taxon>
        <taxon>Bacillati</taxon>
        <taxon>Actinomycetota</taxon>
        <taxon>Actinomycetes</taxon>
        <taxon>Streptosporangiales</taxon>
        <taxon>Nocardiopsidaceae</taxon>
        <taxon>Salinactinospora</taxon>
    </lineage>
</organism>
<feature type="compositionally biased region" description="Polar residues" evidence="5">
    <location>
        <begin position="1"/>
        <end position="11"/>
    </location>
</feature>
<comment type="caution">
    <text evidence="7">The sequence shown here is derived from an EMBL/GenBank/DDBJ whole genome shotgun (WGS) entry which is preliminary data.</text>
</comment>
<feature type="DNA-binding region" description="H-T-H motif" evidence="4">
    <location>
        <begin position="48"/>
        <end position="67"/>
    </location>
</feature>
<dbReference type="PROSITE" id="PS01081">
    <property type="entry name" value="HTH_TETR_1"/>
    <property type="match status" value="1"/>
</dbReference>
<feature type="domain" description="HTH tetR-type" evidence="6">
    <location>
        <begin position="25"/>
        <end position="85"/>
    </location>
</feature>
<protein>
    <submittedName>
        <fullName evidence="7">TetR family transcriptional regulator</fullName>
    </submittedName>
</protein>
<evidence type="ECO:0000256" key="2">
    <source>
        <dbReference type="ARBA" id="ARBA00023125"/>
    </source>
</evidence>
<evidence type="ECO:0000256" key="3">
    <source>
        <dbReference type="ARBA" id="ARBA00023163"/>
    </source>
</evidence>
<name>A0ABP7FKH5_9ACTN</name>
<dbReference type="PROSITE" id="PS50977">
    <property type="entry name" value="HTH_TETR_2"/>
    <property type="match status" value="1"/>
</dbReference>
<dbReference type="InterPro" id="IPR041347">
    <property type="entry name" value="MftR_C"/>
</dbReference>
<evidence type="ECO:0000313" key="7">
    <source>
        <dbReference type="EMBL" id="GAA3741002.1"/>
    </source>
</evidence>
<dbReference type="InterPro" id="IPR050109">
    <property type="entry name" value="HTH-type_TetR-like_transc_reg"/>
</dbReference>
<dbReference type="Pfam" id="PF00440">
    <property type="entry name" value="TetR_N"/>
    <property type="match status" value="1"/>
</dbReference>
<sequence>MAATPNSSAETTGDRPPGLRDRARRAVRSEVAAVATRLFLERGFAQTTVDQIAAEAGLSRASFFRYFATKEDAVLGHLEGYGQQLRHALSERPRQEPVWEALRHAFDVVLEVISQPEALNIGRMMNETPSLKARHIEKWLAWQELLVPEIAERLTESAAHSPDPRPRALAAAALACLDAALEAWVDSEGTEDLRGLFTEAMAAVSAPVHA</sequence>
<keyword evidence="8" id="KW-1185">Reference proteome</keyword>